<dbReference type="Pfam" id="PF00440">
    <property type="entry name" value="TetR_N"/>
    <property type="match status" value="1"/>
</dbReference>
<dbReference type="PANTHER" id="PTHR30055:SF229">
    <property type="entry name" value="HTH-TYPE TRANSCRIPTIONAL REPRESSOR RV1474C"/>
    <property type="match status" value="1"/>
</dbReference>
<dbReference type="InterPro" id="IPR001647">
    <property type="entry name" value="HTH_TetR"/>
</dbReference>
<dbReference type="RefSeq" id="WP_237858427.1">
    <property type="nucleotide sequence ID" value="NZ_JAKLTY010000005.1"/>
</dbReference>
<proteinExistence type="predicted"/>
<keyword evidence="3 5" id="KW-0238">DNA-binding</keyword>
<dbReference type="PANTHER" id="PTHR30055">
    <property type="entry name" value="HTH-TYPE TRANSCRIPTIONAL REGULATOR RUTR"/>
    <property type="match status" value="1"/>
</dbReference>
<protein>
    <submittedName>
        <fullName evidence="7">TetR/AcrR family transcriptional regulator</fullName>
    </submittedName>
</protein>
<feature type="domain" description="HTH tetR-type" evidence="6">
    <location>
        <begin position="10"/>
        <end position="70"/>
    </location>
</feature>
<gene>
    <name evidence="8" type="ORF">L6637_04990</name>
    <name evidence="7" type="ORF">L6654_10320</name>
</gene>
<dbReference type="InterPro" id="IPR050109">
    <property type="entry name" value="HTH-type_TetR-like_transc_reg"/>
</dbReference>
<accession>A0A9X1R8N3</accession>
<dbReference type="Gene3D" id="1.10.357.10">
    <property type="entry name" value="Tetracycline Repressor, domain 2"/>
    <property type="match status" value="1"/>
</dbReference>
<organism evidence="7 10">
    <name type="scientific">Bradyrhizobium zhengyangense</name>
    <dbReference type="NCBI Taxonomy" id="2911009"/>
    <lineage>
        <taxon>Bacteria</taxon>
        <taxon>Pseudomonadati</taxon>
        <taxon>Pseudomonadota</taxon>
        <taxon>Alphaproteobacteria</taxon>
        <taxon>Hyphomicrobiales</taxon>
        <taxon>Nitrobacteraceae</taxon>
        <taxon>Bradyrhizobium</taxon>
    </lineage>
</organism>
<keyword evidence="9" id="KW-1185">Reference proteome</keyword>
<dbReference type="GO" id="GO:0000976">
    <property type="term" value="F:transcription cis-regulatory region binding"/>
    <property type="evidence" value="ECO:0007669"/>
    <property type="project" value="TreeGrafter"/>
</dbReference>
<dbReference type="Proteomes" id="UP001139012">
    <property type="component" value="Unassembled WGS sequence"/>
</dbReference>
<keyword evidence="4" id="KW-0804">Transcription</keyword>
<keyword evidence="2" id="KW-0805">Transcription regulation</keyword>
<evidence type="ECO:0000313" key="9">
    <source>
        <dbReference type="Proteomes" id="UP001139012"/>
    </source>
</evidence>
<dbReference type="SUPFAM" id="SSF46689">
    <property type="entry name" value="Homeodomain-like"/>
    <property type="match status" value="1"/>
</dbReference>
<dbReference type="EMBL" id="JAKLUA010000001">
    <property type="protein sequence ID" value="MCG2666292.1"/>
    <property type="molecule type" value="Genomic_DNA"/>
</dbReference>
<evidence type="ECO:0000256" key="5">
    <source>
        <dbReference type="PROSITE-ProRule" id="PRU00335"/>
    </source>
</evidence>
<dbReference type="Proteomes" id="UP001139054">
    <property type="component" value="Unassembled WGS sequence"/>
</dbReference>
<evidence type="ECO:0000256" key="1">
    <source>
        <dbReference type="ARBA" id="ARBA00022491"/>
    </source>
</evidence>
<evidence type="ECO:0000313" key="8">
    <source>
        <dbReference type="EMBL" id="MCG2666292.1"/>
    </source>
</evidence>
<dbReference type="GO" id="GO:0003700">
    <property type="term" value="F:DNA-binding transcription factor activity"/>
    <property type="evidence" value="ECO:0007669"/>
    <property type="project" value="TreeGrafter"/>
</dbReference>
<comment type="caution">
    <text evidence="7">The sequence shown here is derived from an EMBL/GenBank/DDBJ whole genome shotgun (WGS) entry which is preliminary data.</text>
</comment>
<dbReference type="PRINTS" id="PR00455">
    <property type="entry name" value="HTHTETR"/>
</dbReference>
<evidence type="ECO:0000256" key="2">
    <source>
        <dbReference type="ARBA" id="ARBA00023015"/>
    </source>
</evidence>
<evidence type="ECO:0000256" key="3">
    <source>
        <dbReference type="ARBA" id="ARBA00023125"/>
    </source>
</evidence>
<dbReference type="InterPro" id="IPR039538">
    <property type="entry name" value="BetI_C"/>
</dbReference>
<dbReference type="AlphaFoldDB" id="A0A9X1R8N3"/>
<dbReference type="SUPFAM" id="SSF48498">
    <property type="entry name" value="Tetracyclin repressor-like, C-terminal domain"/>
    <property type="match status" value="1"/>
</dbReference>
<evidence type="ECO:0000256" key="4">
    <source>
        <dbReference type="ARBA" id="ARBA00023163"/>
    </source>
</evidence>
<dbReference type="Pfam" id="PF13977">
    <property type="entry name" value="TetR_C_6"/>
    <property type="match status" value="1"/>
</dbReference>
<dbReference type="EMBL" id="JAKLTY010000005">
    <property type="protein sequence ID" value="MCG2627020.1"/>
    <property type="molecule type" value="Genomic_DNA"/>
</dbReference>
<keyword evidence="1" id="KW-0678">Repressor</keyword>
<reference evidence="7" key="1">
    <citation type="submission" date="2022-01" db="EMBL/GenBank/DDBJ databases">
        <title>Genome sequnece data of strain Bradyrhizobium sp. nov.</title>
        <authorList>
            <person name="Zhang J."/>
        </authorList>
    </citation>
    <scope>NUCLEOTIDE SEQUENCE</scope>
    <source>
        <strain evidence="8">WYCCWR 12774</strain>
        <strain evidence="7">WYCCWR 13023</strain>
    </source>
</reference>
<dbReference type="InterPro" id="IPR009057">
    <property type="entry name" value="Homeodomain-like_sf"/>
</dbReference>
<feature type="DNA-binding region" description="H-T-H motif" evidence="5">
    <location>
        <begin position="33"/>
        <end position="52"/>
    </location>
</feature>
<evidence type="ECO:0000313" key="10">
    <source>
        <dbReference type="Proteomes" id="UP001139054"/>
    </source>
</evidence>
<sequence>MPKISDKKREDRRQQILEAALACFSEDGFHQTGMAAIVKRSGLSHGAVYLYFQSKDDLIEALADDRHRREAILNSVAQGSGDPIEGLHALARVYAQWLTDPMGEARRRVGIHGWAEALRNRRVRISVVEGIDMPRALIVALVERGQHDGLIRRDIGADAIARMLIAIFQGFVLQKCWGEDFDVAACMATVTTVIDGFRPTTADMKRRTRT</sequence>
<name>A0A9X1R8N3_9BRAD</name>
<evidence type="ECO:0000259" key="6">
    <source>
        <dbReference type="PROSITE" id="PS50977"/>
    </source>
</evidence>
<evidence type="ECO:0000313" key="7">
    <source>
        <dbReference type="EMBL" id="MCG2627020.1"/>
    </source>
</evidence>
<dbReference type="PROSITE" id="PS50977">
    <property type="entry name" value="HTH_TETR_2"/>
    <property type="match status" value="1"/>
</dbReference>
<dbReference type="InterPro" id="IPR036271">
    <property type="entry name" value="Tet_transcr_reg_TetR-rel_C_sf"/>
</dbReference>